<feature type="transmembrane region" description="Helical" evidence="1">
    <location>
        <begin position="160"/>
        <end position="181"/>
    </location>
</feature>
<keyword evidence="1" id="KW-1133">Transmembrane helix</keyword>
<feature type="transmembrane region" description="Helical" evidence="1">
    <location>
        <begin position="128"/>
        <end position="148"/>
    </location>
</feature>
<proteinExistence type="predicted"/>
<feature type="transmembrane region" description="Helical" evidence="1">
    <location>
        <begin position="98"/>
        <end position="116"/>
    </location>
</feature>
<evidence type="ECO:0000313" key="2">
    <source>
        <dbReference type="EMBL" id="SFA74771.1"/>
    </source>
</evidence>
<evidence type="ECO:0000256" key="1">
    <source>
        <dbReference type="SAM" id="Phobius"/>
    </source>
</evidence>
<feature type="transmembrane region" description="Helical" evidence="1">
    <location>
        <begin position="43"/>
        <end position="62"/>
    </location>
</feature>
<protein>
    <submittedName>
        <fullName evidence="2">Uncharacterized protein</fullName>
    </submittedName>
</protein>
<organism evidence="2 3">
    <name type="scientific">Selenomonas ruminantium</name>
    <dbReference type="NCBI Taxonomy" id="971"/>
    <lineage>
        <taxon>Bacteria</taxon>
        <taxon>Bacillati</taxon>
        <taxon>Bacillota</taxon>
        <taxon>Negativicutes</taxon>
        <taxon>Selenomonadales</taxon>
        <taxon>Selenomonadaceae</taxon>
        <taxon>Selenomonas</taxon>
    </lineage>
</organism>
<accession>A0A1I0VEM5</accession>
<reference evidence="2 3" key="1">
    <citation type="submission" date="2016-10" db="EMBL/GenBank/DDBJ databases">
        <authorList>
            <person name="de Groot N.N."/>
        </authorList>
    </citation>
    <scope>NUCLEOTIDE SEQUENCE [LARGE SCALE GENOMIC DNA]</scope>
    <source>
        <strain evidence="2 3">L14</strain>
    </source>
</reference>
<keyword evidence="1" id="KW-0472">Membrane</keyword>
<dbReference type="RefSeq" id="WP_074812523.1">
    <property type="nucleotide sequence ID" value="NZ_FOJX01000001.1"/>
</dbReference>
<keyword evidence="1" id="KW-0812">Transmembrane</keyword>
<gene>
    <name evidence="2" type="ORF">SAMN05216587_101544</name>
</gene>
<evidence type="ECO:0000313" key="3">
    <source>
        <dbReference type="Proteomes" id="UP000183843"/>
    </source>
</evidence>
<name>A0A1I0VEM5_SELRU</name>
<dbReference type="EMBL" id="FOJX01000001">
    <property type="protein sequence ID" value="SFA74771.1"/>
    <property type="molecule type" value="Genomic_DNA"/>
</dbReference>
<dbReference type="Proteomes" id="UP000183843">
    <property type="component" value="Unassembled WGS sequence"/>
</dbReference>
<sequence length="269" mass="31655">MILKSLFANPKEWENTGPHRQQWEERWYKTILSKIFLPDIRSWRIMAVILLLCTIASVRGLIPSILTVSILYSVYLVLVLGKYYRLQNTGLRYSQQRRNRWVEIILIPMVLTIIVIGDSEADYSSQWFVANLEWLGYYLLFTLLLTFIYKWRWEKSLLSVLGFFFVVGFLPGILFNFPLYIADVAAPPQYTKTFSSPVHKYYHITGRGASHHMEIDDPDAPGEQLDVHISRNEYEIMKQYQNCAVYGTYEKTYMGFHHIHIEKITPEPK</sequence>
<dbReference type="AlphaFoldDB" id="A0A1I0VEM5"/>